<protein>
    <submittedName>
        <fullName evidence="2">Uncharacterized protein</fullName>
    </submittedName>
</protein>
<dbReference type="EMBL" id="NKCL01000192">
    <property type="protein sequence ID" value="RSL78905.1"/>
    <property type="molecule type" value="Genomic_DNA"/>
</dbReference>
<dbReference type="Proteomes" id="UP000287972">
    <property type="component" value="Unassembled WGS sequence"/>
</dbReference>
<proteinExistence type="predicted"/>
<dbReference type="AlphaFoldDB" id="A0A428RMZ9"/>
<feature type="region of interest" description="Disordered" evidence="1">
    <location>
        <begin position="1"/>
        <end position="90"/>
    </location>
</feature>
<name>A0A428RMZ9_9HYPO</name>
<reference evidence="2 3" key="1">
    <citation type="submission" date="2017-06" db="EMBL/GenBank/DDBJ databases">
        <title>Comparative genomic analysis of Ambrosia Fusariam Clade fungi.</title>
        <authorList>
            <person name="Stajich J.E."/>
            <person name="Carrillo J."/>
            <person name="Kijimoto T."/>
            <person name="Eskalen A."/>
            <person name="O'Donnell K."/>
            <person name="Kasson M."/>
        </authorList>
    </citation>
    <scope>NUCLEOTIDE SEQUENCE [LARGE SCALE GENOMIC DNA]</scope>
    <source>
        <strain evidence="2 3">NRRL62606</strain>
    </source>
</reference>
<sequence>MIPEAAMRRMSLQETPENDRPEEHQDNINTQTADLFEDMDTDETHPDTAENDADAEGYEPDDGGEDMDDSGDFNDDEDLEDPEDADEPYN</sequence>
<gene>
    <name evidence="2" type="ORF">CEP51_007809</name>
</gene>
<feature type="compositionally biased region" description="Acidic residues" evidence="1">
    <location>
        <begin position="49"/>
        <end position="90"/>
    </location>
</feature>
<evidence type="ECO:0000313" key="2">
    <source>
        <dbReference type="EMBL" id="RSL78905.1"/>
    </source>
</evidence>
<evidence type="ECO:0000256" key="1">
    <source>
        <dbReference type="SAM" id="MobiDB-lite"/>
    </source>
</evidence>
<keyword evidence="3" id="KW-1185">Reference proteome</keyword>
<evidence type="ECO:0000313" key="3">
    <source>
        <dbReference type="Proteomes" id="UP000287972"/>
    </source>
</evidence>
<comment type="caution">
    <text evidence="2">The sequence shown here is derived from an EMBL/GenBank/DDBJ whole genome shotgun (WGS) entry which is preliminary data.</text>
</comment>
<feature type="compositionally biased region" description="Basic and acidic residues" evidence="1">
    <location>
        <begin position="17"/>
        <end position="26"/>
    </location>
</feature>
<organism evidence="2 3">
    <name type="scientific">Fusarium floridanum</name>
    <dbReference type="NCBI Taxonomy" id="1325733"/>
    <lineage>
        <taxon>Eukaryota</taxon>
        <taxon>Fungi</taxon>
        <taxon>Dikarya</taxon>
        <taxon>Ascomycota</taxon>
        <taxon>Pezizomycotina</taxon>
        <taxon>Sordariomycetes</taxon>
        <taxon>Hypocreomycetidae</taxon>
        <taxon>Hypocreales</taxon>
        <taxon>Nectriaceae</taxon>
        <taxon>Fusarium</taxon>
        <taxon>Fusarium solani species complex</taxon>
    </lineage>
</organism>
<accession>A0A428RMZ9</accession>